<keyword evidence="1" id="KW-0812">Transmembrane</keyword>
<keyword evidence="1" id="KW-1133">Transmembrane helix</keyword>
<evidence type="ECO:0000313" key="2">
    <source>
        <dbReference type="EMBL" id="MFF5922098.1"/>
    </source>
</evidence>
<evidence type="ECO:0000313" key="3">
    <source>
        <dbReference type="Proteomes" id="UP001602370"/>
    </source>
</evidence>
<evidence type="ECO:0000256" key="1">
    <source>
        <dbReference type="SAM" id="Phobius"/>
    </source>
</evidence>
<protein>
    <submittedName>
        <fullName evidence="2">DUF805 domain-containing protein</fullName>
    </submittedName>
</protein>
<accession>A0ABW6XX51</accession>
<reference evidence="2 3" key="1">
    <citation type="submission" date="2024-10" db="EMBL/GenBank/DDBJ databases">
        <title>The Natural Products Discovery Center: Release of the First 8490 Sequenced Strains for Exploring Actinobacteria Biosynthetic Diversity.</title>
        <authorList>
            <person name="Kalkreuter E."/>
            <person name="Kautsar S.A."/>
            <person name="Yang D."/>
            <person name="Bader C.D."/>
            <person name="Teijaro C.N."/>
            <person name="Fluegel L."/>
            <person name="Davis C.M."/>
            <person name="Simpson J.R."/>
            <person name="Lauterbach L."/>
            <person name="Steele A.D."/>
            <person name="Gui C."/>
            <person name="Meng S."/>
            <person name="Li G."/>
            <person name="Viehrig K."/>
            <person name="Ye F."/>
            <person name="Su P."/>
            <person name="Kiefer A.F."/>
            <person name="Nichols A."/>
            <person name="Cepeda A.J."/>
            <person name="Yan W."/>
            <person name="Fan B."/>
            <person name="Jiang Y."/>
            <person name="Adhikari A."/>
            <person name="Zheng C.-J."/>
            <person name="Schuster L."/>
            <person name="Cowan T.M."/>
            <person name="Smanski M.J."/>
            <person name="Chevrette M.G."/>
            <person name="De Carvalho L.P.S."/>
            <person name="Shen B."/>
        </authorList>
    </citation>
    <scope>NUCLEOTIDE SEQUENCE [LARGE SCALE GENOMIC DNA]</scope>
    <source>
        <strain evidence="2 3">NPDC012605</strain>
    </source>
</reference>
<proteinExistence type="predicted"/>
<keyword evidence="1" id="KW-0472">Membrane</keyword>
<dbReference type="Pfam" id="PF05656">
    <property type="entry name" value="DUF805"/>
    <property type="match status" value="1"/>
</dbReference>
<feature type="transmembrane region" description="Helical" evidence="1">
    <location>
        <begin position="79"/>
        <end position="98"/>
    </location>
</feature>
<dbReference type="PANTHER" id="PTHR34980">
    <property type="entry name" value="INNER MEMBRANE PROTEIN-RELATED-RELATED"/>
    <property type="match status" value="1"/>
</dbReference>
<sequence length="118" mass="13314">MNWYLEVLKKYVVFSGRARRKEHWMFFLFNIIAVIIVATVDLALGTFPLLYPIYFLAVLLPHLGVTVRRLHDTGRSGWSVLFGLIPLVGGIILIVFLATEGEQHQNAYGPSPKPAVAY</sequence>
<dbReference type="PANTHER" id="PTHR34980:SF2">
    <property type="entry name" value="INNER MEMBRANE PROTEIN YHAH-RELATED"/>
    <property type="match status" value="1"/>
</dbReference>
<comment type="caution">
    <text evidence="2">The sequence shown here is derived from an EMBL/GenBank/DDBJ whole genome shotgun (WGS) entry which is preliminary data.</text>
</comment>
<feature type="transmembrane region" description="Helical" evidence="1">
    <location>
        <begin position="24"/>
        <end position="43"/>
    </location>
</feature>
<feature type="transmembrane region" description="Helical" evidence="1">
    <location>
        <begin position="49"/>
        <end position="67"/>
    </location>
</feature>
<dbReference type="EMBL" id="JBIBDZ010000009">
    <property type="protein sequence ID" value="MFF5922098.1"/>
    <property type="molecule type" value="Genomic_DNA"/>
</dbReference>
<organism evidence="2 3">
    <name type="scientific">Streptomyces flavochromogenes</name>
    <dbReference type="NCBI Taxonomy" id="68199"/>
    <lineage>
        <taxon>Bacteria</taxon>
        <taxon>Bacillati</taxon>
        <taxon>Actinomycetota</taxon>
        <taxon>Actinomycetes</taxon>
        <taxon>Kitasatosporales</taxon>
        <taxon>Streptomycetaceae</taxon>
        <taxon>Streptomyces</taxon>
    </lineage>
</organism>
<keyword evidence="3" id="KW-1185">Reference proteome</keyword>
<gene>
    <name evidence="2" type="ORF">ACFY8C_27755</name>
</gene>
<dbReference type="InterPro" id="IPR008523">
    <property type="entry name" value="DUF805"/>
</dbReference>
<name>A0ABW6XX51_9ACTN</name>
<dbReference type="RefSeq" id="WP_030317210.1">
    <property type="nucleotide sequence ID" value="NZ_JBIBDZ010000009.1"/>
</dbReference>
<dbReference type="Proteomes" id="UP001602370">
    <property type="component" value="Unassembled WGS sequence"/>
</dbReference>